<dbReference type="OrthoDB" id="434933at2759"/>
<evidence type="ECO:0000313" key="2">
    <source>
        <dbReference type="EMBL" id="CAI3982391.1"/>
    </source>
</evidence>
<evidence type="ECO:0000313" key="4">
    <source>
        <dbReference type="EMBL" id="CAL4769703.1"/>
    </source>
</evidence>
<reference evidence="2" key="1">
    <citation type="submission" date="2022-10" db="EMBL/GenBank/DDBJ databases">
        <authorList>
            <person name="Chen Y."/>
            <person name="Dougan E. K."/>
            <person name="Chan C."/>
            <person name="Rhodes N."/>
            <person name="Thang M."/>
        </authorList>
    </citation>
    <scope>NUCLEOTIDE SEQUENCE</scope>
</reference>
<reference evidence="3" key="2">
    <citation type="submission" date="2024-04" db="EMBL/GenBank/DDBJ databases">
        <authorList>
            <person name="Chen Y."/>
            <person name="Shah S."/>
            <person name="Dougan E. K."/>
            <person name="Thang M."/>
            <person name="Chan C."/>
        </authorList>
    </citation>
    <scope>NUCLEOTIDE SEQUENCE [LARGE SCALE GENOMIC DNA]</scope>
</reference>
<accession>A0A9P1C202</accession>
<dbReference type="EMBL" id="CAMXCT030000711">
    <property type="protein sequence ID" value="CAL4769703.1"/>
    <property type="molecule type" value="Genomic_DNA"/>
</dbReference>
<feature type="region of interest" description="Disordered" evidence="1">
    <location>
        <begin position="1"/>
        <end position="22"/>
    </location>
</feature>
<evidence type="ECO:0000313" key="3">
    <source>
        <dbReference type="EMBL" id="CAL1135766.1"/>
    </source>
</evidence>
<keyword evidence="5" id="KW-1185">Reference proteome</keyword>
<proteinExistence type="predicted"/>
<comment type="caution">
    <text evidence="2">The sequence shown here is derived from an EMBL/GenBank/DDBJ whole genome shotgun (WGS) entry which is preliminary data.</text>
</comment>
<dbReference type="EMBL" id="CAMXCT020000711">
    <property type="protein sequence ID" value="CAL1135766.1"/>
    <property type="molecule type" value="Genomic_DNA"/>
</dbReference>
<evidence type="ECO:0000313" key="5">
    <source>
        <dbReference type="Proteomes" id="UP001152797"/>
    </source>
</evidence>
<sequence length="395" mass="44384">MVRNIEVAPPSHATKDLNYTRPGNTENVQIHVQKWNEITATEGVQRKELLEPCVSILDVFEFLAVDDAICSGLRVLQSALVAMTASSAEDGVKRMMQAVLEKTRSEDAEVVLMALRCAHRIWSDLGIQVVMSLSEVVMYTSELQDHEDSRVETEVKAMVRTIEDSRVKAEVKAMVRNIEVAPPSHATKDLNYTSASLSVKGYSSTSAQGNLEVAEYALLSRLAKKKWRNLVDRPTGPKFNSLRNFETTDKFLLLERFRRPMWTVSQSSPSCKTYPKRLLFLTHKTSLEDDDAAAVQSIRKLWSDPASFKTTEFETRQRPEAKVWAESFEELLEPCVSILDVFEFLAVDDAICSGLRVLQSALVAMTASSAEDGVKRMMQVCSKLHGTWSRRFQPG</sequence>
<dbReference type="AlphaFoldDB" id="A0A9P1C202"/>
<name>A0A9P1C202_9DINO</name>
<organism evidence="2">
    <name type="scientific">Cladocopium goreaui</name>
    <dbReference type="NCBI Taxonomy" id="2562237"/>
    <lineage>
        <taxon>Eukaryota</taxon>
        <taxon>Sar</taxon>
        <taxon>Alveolata</taxon>
        <taxon>Dinophyceae</taxon>
        <taxon>Suessiales</taxon>
        <taxon>Symbiodiniaceae</taxon>
        <taxon>Cladocopium</taxon>
    </lineage>
</organism>
<gene>
    <name evidence="2" type="ORF">C1SCF055_LOCUS10093</name>
</gene>
<dbReference type="EMBL" id="CAMXCT010000711">
    <property type="protein sequence ID" value="CAI3982391.1"/>
    <property type="molecule type" value="Genomic_DNA"/>
</dbReference>
<dbReference type="Proteomes" id="UP001152797">
    <property type="component" value="Unassembled WGS sequence"/>
</dbReference>
<protein>
    <submittedName>
        <fullName evidence="4">HEAT repeat-containing protein 1</fullName>
    </submittedName>
</protein>
<evidence type="ECO:0000256" key="1">
    <source>
        <dbReference type="SAM" id="MobiDB-lite"/>
    </source>
</evidence>